<reference evidence="4" key="1">
    <citation type="submission" date="2014-08" db="EMBL/GenBank/DDBJ databases">
        <authorList>
            <person name="Senf B."/>
            <person name="Petzold A."/>
            <person name="Downie B.R."/>
            <person name="Koch P."/>
            <person name="Platzer M."/>
        </authorList>
    </citation>
    <scope>NUCLEOTIDE SEQUENCE [LARGE SCALE GENOMIC DNA]</scope>
    <source>
        <strain evidence="4">GRZ</strain>
    </source>
</reference>
<feature type="compositionally biased region" description="Acidic residues" evidence="2">
    <location>
        <begin position="304"/>
        <end position="313"/>
    </location>
</feature>
<reference evidence="4" key="2">
    <citation type="submission" date="2025-08" db="UniProtKB">
        <authorList>
            <consortium name="Ensembl"/>
        </authorList>
    </citation>
    <scope>IDENTIFICATION</scope>
</reference>
<dbReference type="Proteomes" id="UP000694548">
    <property type="component" value="Chromosome sgr10"/>
</dbReference>
<sequence>MDKKKKTLDVAASSLVDLKAELYRKQEQFKREKLGQESSDAGHRAKSTANKKPNIWSKQNAGVSARAAKDAEQLTEEQISLDTARRKLEEKARLYDQMTKGDFPDEETEALYLVDFTQKIIDKQKETFAPKKREQEDEERESLSPIPPPQNPDEEWVDFVDALGRSRRCMKKDLPSFQKLDQDIKGTGAITSENTLLSEDMRRELQRREWEREEEEAMKRPVGPVHYENIRAQEARDLGVGYFAFAHDEEQRRKQRETLDMLRDQTTEQRTKRERLKDKRKAILQARLAKVRQRKKKKGKLDGTEEDENEKEEENPGKHPHPVHLLLRSDLVLQVHDQELLVKTGSVFQERMKRTKLSDPPLSQMYHQRPAFLGRWKWRSRRGGTPNQEFHMLESGIGAKVSLSHQN</sequence>
<feature type="compositionally biased region" description="Basic and acidic residues" evidence="2">
    <location>
        <begin position="29"/>
        <end position="43"/>
    </location>
</feature>
<dbReference type="Ensembl" id="ENSNFUT00015027679.1">
    <property type="protein sequence ID" value="ENSNFUP00015026490.1"/>
    <property type="gene ID" value="ENSNFUG00015012802.1"/>
</dbReference>
<feature type="compositionally biased region" description="Basic and acidic residues" evidence="2">
    <location>
        <begin position="125"/>
        <end position="135"/>
    </location>
</feature>
<dbReference type="Pfam" id="PF25449">
    <property type="entry name" value="CCDC174_GRSR"/>
    <property type="match status" value="1"/>
</dbReference>
<evidence type="ECO:0000256" key="2">
    <source>
        <dbReference type="SAM" id="MobiDB-lite"/>
    </source>
</evidence>
<feature type="region of interest" description="Disordered" evidence="2">
    <location>
        <begin position="29"/>
        <end position="74"/>
    </location>
</feature>
<evidence type="ECO:0000313" key="4">
    <source>
        <dbReference type="Ensembl" id="ENSNFUP00015026490.1"/>
    </source>
</evidence>
<dbReference type="InterPro" id="IPR025066">
    <property type="entry name" value="CCDC174-like"/>
</dbReference>
<dbReference type="Pfam" id="PF13300">
    <property type="entry name" value="DUF4078"/>
    <property type="match status" value="1"/>
</dbReference>
<feature type="domain" description="CCDC174 alpha/beta GRSR" evidence="3">
    <location>
        <begin position="156"/>
        <end position="184"/>
    </location>
</feature>
<keyword evidence="1" id="KW-0175">Coiled coil</keyword>
<feature type="region of interest" description="Disordered" evidence="2">
    <location>
        <begin position="256"/>
        <end position="322"/>
    </location>
</feature>
<dbReference type="AlphaFoldDB" id="A0A8C6LWF6"/>
<proteinExistence type="predicted"/>
<dbReference type="GeneTree" id="ENSGT00440000033958"/>
<feature type="compositionally biased region" description="Basic and acidic residues" evidence="2">
    <location>
        <begin position="256"/>
        <end position="277"/>
    </location>
</feature>
<dbReference type="PANTHER" id="PTHR15885">
    <property type="entry name" value="COILED-COIL DOMAIN-CONTAINING PROTEIN 174"/>
    <property type="match status" value="1"/>
</dbReference>
<dbReference type="InterPro" id="IPR057464">
    <property type="entry name" value="CCDC174_GRSR"/>
</dbReference>
<organism evidence="4 5">
    <name type="scientific">Nothobranchius furzeri</name>
    <name type="common">Turquoise killifish</name>
    <dbReference type="NCBI Taxonomy" id="105023"/>
    <lineage>
        <taxon>Eukaryota</taxon>
        <taxon>Metazoa</taxon>
        <taxon>Chordata</taxon>
        <taxon>Craniata</taxon>
        <taxon>Vertebrata</taxon>
        <taxon>Euteleostomi</taxon>
        <taxon>Actinopterygii</taxon>
        <taxon>Neopterygii</taxon>
        <taxon>Teleostei</taxon>
        <taxon>Neoteleostei</taxon>
        <taxon>Acanthomorphata</taxon>
        <taxon>Ovalentaria</taxon>
        <taxon>Atherinomorphae</taxon>
        <taxon>Cyprinodontiformes</taxon>
        <taxon>Nothobranchiidae</taxon>
        <taxon>Nothobranchius</taxon>
    </lineage>
</organism>
<feature type="region of interest" description="Disordered" evidence="2">
    <location>
        <begin position="125"/>
        <end position="155"/>
    </location>
</feature>
<evidence type="ECO:0000259" key="3">
    <source>
        <dbReference type="Pfam" id="PF25449"/>
    </source>
</evidence>
<feature type="compositionally biased region" description="Polar residues" evidence="2">
    <location>
        <begin position="47"/>
        <end position="62"/>
    </location>
</feature>
<evidence type="ECO:0000256" key="1">
    <source>
        <dbReference type="ARBA" id="ARBA00023054"/>
    </source>
</evidence>
<dbReference type="GO" id="GO:0005634">
    <property type="term" value="C:nucleus"/>
    <property type="evidence" value="ECO:0007669"/>
    <property type="project" value="TreeGrafter"/>
</dbReference>
<feature type="compositionally biased region" description="Basic residues" evidence="2">
    <location>
        <begin position="289"/>
        <end position="299"/>
    </location>
</feature>
<protein>
    <submittedName>
        <fullName evidence="4">Coiled-coil domain containing 174</fullName>
    </submittedName>
</protein>
<name>A0A8C6LWF6_NOTFU</name>
<accession>A0A8C6LWF6</accession>
<reference evidence="4" key="3">
    <citation type="submission" date="2025-09" db="UniProtKB">
        <authorList>
            <consortium name="Ensembl"/>
        </authorList>
    </citation>
    <scope>IDENTIFICATION</scope>
</reference>
<gene>
    <name evidence="4" type="primary">CCDC174</name>
    <name evidence="4" type="synonym">ccdc174</name>
</gene>
<dbReference type="PANTHER" id="PTHR15885:SF1">
    <property type="entry name" value="COILED-COIL DOMAIN-CONTAINING PROTEIN 174"/>
    <property type="match status" value="1"/>
</dbReference>
<evidence type="ECO:0000313" key="5">
    <source>
        <dbReference type="Proteomes" id="UP000694548"/>
    </source>
</evidence>
<keyword evidence="5" id="KW-1185">Reference proteome</keyword>